<protein>
    <recommendedName>
        <fullName evidence="3">Nudix hydrolase domain-containing protein</fullName>
    </recommendedName>
</protein>
<dbReference type="Pfam" id="PF00293">
    <property type="entry name" value="NUDIX"/>
    <property type="match status" value="1"/>
</dbReference>
<dbReference type="Proteomes" id="UP001500837">
    <property type="component" value="Unassembled WGS sequence"/>
</dbReference>
<dbReference type="PANTHER" id="PTHR43046:SF14">
    <property type="entry name" value="MUTT_NUDIX FAMILY PROTEIN"/>
    <property type="match status" value="1"/>
</dbReference>
<evidence type="ECO:0000313" key="5">
    <source>
        <dbReference type="Proteomes" id="UP001500837"/>
    </source>
</evidence>
<dbReference type="CDD" id="cd02883">
    <property type="entry name" value="NUDIX_Hydrolase"/>
    <property type="match status" value="1"/>
</dbReference>
<evidence type="ECO:0000256" key="1">
    <source>
        <dbReference type="ARBA" id="ARBA00001946"/>
    </source>
</evidence>
<sequence>MCMSRQGNAAVGDTIEQLRGAYGEFPVVEERTTVPREALVDCLTSASEGRLGGARTLLETDGRTLLVRYRGNPDVWDLPGGGLERHENHEQTAKRHVAEQLGVECALTGAFHARRQTFSIVDDGEGASGLWIHFEAEPLGSDVELDPGDEIVETRWFDAPPDAVAAPIRERLAE</sequence>
<comment type="cofactor">
    <cofactor evidence="1">
        <name>Mg(2+)</name>
        <dbReference type="ChEBI" id="CHEBI:18420"/>
    </cofactor>
</comment>
<reference evidence="4 5" key="1">
    <citation type="journal article" date="2019" name="Int. J. Syst. Evol. Microbiol.">
        <title>The Global Catalogue of Microorganisms (GCM) 10K type strain sequencing project: providing services to taxonomists for standard genome sequencing and annotation.</title>
        <authorList>
            <consortium name="The Broad Institute Genomics Platform"/>
            <consortium name="The Broad Institute Genome Sequencing Center for Infectious Disease"/>
            <person name="Wu L."/>
            <person name="Ma J."/>
        </authorList>
    </citation>
    <scope>NUCLEOTIDE SEQUENCE [LARGE SCALE GENOMIC DNA]</scope>
    <source>
        <strain evidence="4 5">JCM 16330</strain>
    </source>
</reference>
<dbReference type="SUPFAM" id="SSF55811">
    <property type="entry name" value="Nudix"/>
    <property type="match status" value="1"/>
</dbReference>
<feature type="domain" description="Nudix hydrolase" evidence="3">
    <location>
        <begin position="49"/>
        <end position="174"/>
    </location>
</feature>
<keyword evidence="2" id="KW-0378">Hydrolase</keyword>
<evidence type="ECO:0000313" key="4">
    <source>
        <dbReference type="EMBL" id="GAA0304806.1"/>
    </source>
</evidence>
<dbReference type="Gene3D" id="3.90.79.10">
    <property type="entry name" value="Nucleoside Triphosphate Pyrophosphohydrolase"/>
    <property type="match status" value="1"/>
</dbReference>
<organism evidence="4 5">
    <name type="scientific">Halarchaeum salinum</name>
    <dbReference type="NCBI Taxonomy" id="489912"/>
    <lineage>
        <taxon>Archaea</taxon>
        <taxon>Methanobacteriati</taxon>
        <taxon>Methanobacteriota</taxon>
        <taxon>Stenosarchaea group</taxon>
        <taxon>Halobacteria</taxon>
        <taxon>Halobacteriales</taxon>
        <taxon>Halobacteriaceae</taxon>
    </lineage>
</organism>
<evidence type="ECO:0000256" key="2">
    <source>
        <dbReference type="ARBA" id="ARBA00022801"/>
    </source>
</evidence>
<dbReference type="GO" id="GO:0016787">
    <property type="term" value="F:hydrolase activity"/>
    <property type="evidence" value="ECO:0007669"/>
    <property type="project" value="UniProtKB-KW"/>
</dbReference>
<gene>
    <name evidence="4" type="ORF">GCM10009066_18340</name>
</gene>
<dbReference type="EMBL" id="BAAABL010000056">
    <property type="protein sequence ID" value="GAA0304806.1"/>
    <property type="molecule type" value="Genomic_DNA"/>
</dbReference>
<accession>A0AAV3S922</accession>
<proteinExistence type="predicted"/>
<comment type="caution">
    <text evidence="4">The sequence shown here is derived from an EMBL/GenBank/DDBJ whole genome shotgun (WGS) entry which is preliminary data.</text>
</comment>
<keyword evidence="5" id="KW-1185">Reference proteome</keyword>
<dbReference type="PANTHER" id="PTHR43046">
    <property type="entry name" value="GDP-MANNOSE MANNOSYL HYDROLASE"/>
    <property type="match status" value="1"/>
</dbReference>
<dbReference type="AlphaFoldDB" id="A0AAV3S922"/>
<dbReference type="PROSITE" id="PS51462">
    <property type="entry name" value="NUDIX"/>
    <property type="match status" value="1"/>
</dbReference>
<dbReference type="InterPro" id="IPR015797">
    <property type="entry name" value="NUDIX_hydrolase-like_dom_sf"/>
</dbReference>
<evidence type="ECO:0000259" key="3">
    <source>
        <dbReference type="PROSITE" id="PS51462"/>
    </source>
</evidence>
<name>A0AAV3S922_9EURY</name>
<dbReference type="InterPro" id="IPR000086">
    <property type="entry name" value="NUDIX_hydrolase_dom"/>
</dbReference>